<dbReference type="Proteomes" id="UP000619041">
    <property type="component" value="Unassembled WGS sequence"/>
</dbReference>
<comment type="caution">
    <text evidence="2">The sequence shown here is derived from an EMBL/GenBank/DDBJ whole genome shotgun (WGS) entry which is preliminary data.</text>
</comment>
<protein>
    <submittedName>
        <fullName evidence="2">Uncharacterized protein</fullName>
    </submittedName>
</protein>
<evidence type="ECO:0000313" key="2">
    <source>
        <dbReference type="EMBL" id="GGD84826.1"/>
    </source>
</evidence>
<evidence type="ECO:0000313" key="3">
    <source>
        <dbReference type="Proteomes" id="UP000619041"/>
    </source>
</evidence>
<evidence type="ECO:0000256" key="1">
    <source>
        <dbReference type="SAM" id="MobiDB-lite"/>
    </source>
</evidence>
<sequence length="73" mass="7944">MAADPPQNAAVRFRTPRACSDNAIIQNLYARLEPSTSPWQPAPASDPDGNLVDRPAGGHRQSQASISGKRWFQ</sequence>
<proteinExistence type="predicted"/>
<organism evidence="2 3">
    <name type="scientific">Tsuneonella deserti</name>
    <dbReference type="NCBI Taxonomy" id="2035528"/>
    <lineage>
        <taxon>Bacteria</taxon>
        <taxon>Pseudomonadati</taxon>
        <taxon>Pseudomonadota</taxon>
        <taxon>Alphaproteobacteria</taxon>
        <taxon>Sphingomonadales</taxon>
        <taxon>Erythrobacteraceae</taxon>
        <taxon>Tsuneonella</taxon>
    </lineage>
</organism>
<feature type="region of interest" description="Disordered" evidence="1">
    <location>
        <begin position="34"/>
        <end position="73"/>
    </location>
</feature>
<accession>A0ABQ1RY83</accession>
<gene>
    <name evidence="2" type="ORF">GCM10011515_00680</name>
</gene>
<name>A0ABQ1RY83_9SPHN</name>
<dbReference type="EMBL" id="BMKL01000001">
    <property type="protein sequence ID" value="GGD84826.1"/>
    <property type="molecule type" value="Genomic_DNA"/>
</dbReference>
<keyword evidence="3" id="KW-1185">Reference proteome</keyword>
<reference evidence="3" key="1">
    <citation type="journal article" date="2019" name="Int. J. Syst. Evol. Microbiol.">
        <title>The Global Catalogue of Microorganisms (GCM) 10K type strain sequencing project: providing services to taxonomists for standard genome sequencing and annotation.</title>
        <authorList>
            <consortium name="The Broad Institute Genomics Platform"/>
            <consortium name="The Broad Institute Genome Sequencing Center for Infectious Disease"/>
            <person name="Wu L."/>
            <person name="Ma J."/>
        </authorList>
    </citation>
    <scope>NUCLEOTIDE SEQUENCE [LARGE SCALE GENOMIC DNA]</scope>
    <source>
        <strain evidence="3">CGMCC 1.15959</strain>
    </source>
</reference>